<dbReference type="InterPro" id="IPR007230">
    <property type="entry name" value="Nup98_auto-Pept-S59_dom"/>
</dbReference>
<evidence type="ECO:0000256" key="2">
    <source>
        <dbReference type="ARBA" id="ARBA00008926"/>
    </source>
</evidence>
<reference evidence="11 12" key="1">
    <citation type="journal article" date="2018" name="PLoS ONE">
        <title>The draft genome of Kipferlia bialata reveals reductive genome evolution in fornicate parasites.</title>
        <authorList>
            <person name="Tanifuji G."/>
            <person name="Takabayashi S."/>
            <person name="Kume K."/>
            <person name="Takagi M."/>
            <person name="Nakayama T."/>
            <person name="Kamikawa R."/>
            <person name="Inagaki Y."/>
            <person name="Hashimoto T."/>
        </authorList>
    </citation>
    <scope>NUCLEOTIDE SEQUENCE [LARGE SCALE GENOMIC DNA]</scope>
    <source>
        <strain evidence="11">NY0173</strain>
    </source>
</reference>
<dbReference type="GO" id="GO:0017056">
    <property type="term" value="F:structural constituent of nuclear pore"/>
    <property type="evidence" value="ECO:0007669"/>
    <property type="project" value="InterPro"/>
</dbReference>
<dbReference type="GO" id="GO:0006405">
    <property type="term" value="P:RNA export from nucleus"/>
    <property type="evidence" value="ECO:0007669"/>
    <property type="project" value="TreeGrafter"/>
</dbReference>
<dbReference type="Gene3D" id="3.30.1610.10">
    <property type="entry name" value="Peptidase S59, nucleoporin"/>
    <property type="match status" value="1"/>
</dbReference>
<accession>A0A9K3CY32</accession>
<comment type="similarity">
    <text evidence="2">Belongs to the nucleoporin GLFG family.</text>
</comment>
<feature type="region of interest" description="Disordered" evidence="9">
    <location>
        <begin position="448"/>
        <end position="502"/>
    </location>
</feature>
<dbReference type="GO" id="GO:0000973">
    <property type="term" value="P:post-transcriptional tethering of RNA polymerase II gene DNA at nuclear periphery"/>
    <property type="evidence" value="ECO:0007669"/>
    <property type="project" value="TreeGrafter"/>
</dbReference>
<evidence type="ECO:0000256" key="1">
    <source>
        <dbReference type="ARBA" id="ARBA00004567"/>
    </source>
</evidence>
<feature type="region of interest" description="Disordered" evidence="9">
    <location>
        <begin position="922"/>
        <end position="943"/>
    </location>
</feature>
<evidence type="ECO:0000256" key="8">
    <source>
        <dbReference type="ARBA" id="ARBA00023242"/>
    </source>
</evidence>
<keyword evidence="12" id="KW-1185">Reference proteome</keyword>
<organism evidence="11 12">
    <name type="scientific">Kipferlia bialata</name>
    <dbReference type="NCBI Taxonomy" id="797122"/>
    <lineage>
        <taxon>Eukaryota</taxon>
        <taxon>Metamonada</taxon>
        <taxon>Carpediemonas-like organisms</taxon>
        <taxon>Kipferlia</taxon>
    </lineage>
</organism>
<dbReference type="GO" id="GO:0034398">
    <property type="term" value="P:telomere tethering at nuclear periphery"/>
    <property type="evidence" value="ECO:0007669"/>
    <property type="project" value="TreeGrafter"/>
</dbReference>
<feature type="compositionally biased region" description="Low complexity" evidence="9">
    <location>
        <begin position="924"/>
        <end position="943"/>
    </location>
</feature>
<dbReference type="PANTHER" id="PTHR23198">
    <property type="entry name" value="NUCLEOPORIN"/>
    <property type="match status" value="1"/>
</dbReference>
<evidence type="ECO:0000313" key="11">
    <source>
        <dbReference type="EMBL" id="GIQ84545.1"/>
    </source>
</evidence>
<name>A0A9K3CY32_9EUKA</name>
<feature type="domain" description="Peptidase S59" evidence="10">
    <location>
        <begin position="526"/>
        <end position="664"/>
    </location>
</feature>
<feature type="region of interest" description="Disordered" evidence="9">
    <location>
        <begin position="779"/>
        <end position="802"/>
    </location>
</feature>
<dbReference type="PANTHER" id="PTHR23198:SF6">
    <property type="entry name" value="NUCLEAR PORE COMPLEX PROTEIN NUP98-NUP96"/>
    <property type="match status" value="1"/>
</dbReference>
<dbReference type="EMBL" id="BDIP01001508">
    <property type="protein sequence ID" value="GIQ84545.1"/>
    <property type="molecule type" value="Genomic_DNA"/>
</dbReference>
<feature type="region of interest" description="Disordered" evidence="9">
    <location>
        <begin position="677"/>
        <end position="702"/>
    </location>
</feature>
<evidence type="ECO:0000256" key="5">
    <source>
        <dbReference type="ARBA" id="ARBA00022927"/>
    </source>
</evidence>
<sequence>MSWGAAPTAGGFGFGGAPAAAAPAATSWGTPAAAAPAAPAFGAAPAATGWGAAAAAPAATGWGAAAKPAAPAAPAWGAAPAAAAPATTAWGAKPAAPAATGWGAAAAAPAATTSAWGAKPAAPATSAWGATPAAAPATTGWGATAAAPATTTPAWGATPAAAPATSAWGAKPAAAAAPAWGAAAPAAAAPATTGWGATAAAPATTAPAWGATTTAAAPATSAWGAKPAATAAPAWGATAAAPAAAPATTGWGATAAAPAATAWGAKPAAPAAAPAWGAAPAAAPAATAWGAKPAAAAPAWGAAPAAAAAPAWGAAAAAPAAAPPQPRTTVVNVVPTATADSGYQKPTIAASLLSPFKASTLTSAQIAETLSNRERQSAASLLLSLSSASPAMRASAVGSSSLAATQVSVAQSMQSPLSRSLLVAGNRSPATPLSAKPSFSIKVMQGNDFEDDEEAEQERERASLRPESLRTRTSTLTSSTPTVVSASPAVPASPEALRSPVNVSQLRTTEVETERTISSAAPRLDNPDMYTVPALSDLEVMSDDELAAVRGFTVGHTAFGRVEFLGLTDVRGLDLGALVAFEQRSLEVYPAGTAKPPVGSGLNRPAIVTLCNVFVLGKDGNPSKKPAHIEKYTTRVVSATKKMGASFISFDPELGDWVFSVQHFSKYGLSDDGEAVWDSETDEAGDSETEEATQTGRERERDGHALSVLLSQHTNRVINPVNVGTPGTPFEGDSETELGETPGNWNATPSLASSHVRNLRLPASASRIMLTHNLRAGVDEREREREEEEAALAEAERERERLEEMERETAVDMSFLTWKQDVPLPLPPPAAVPSVPLPPVSDVDSYCRALMRRPGAVAPAQGGVMFCAECAPATTHCAAGPVATPPAGMVGVHVPVIGNWPEYSGEADAVAAALLKHLSPNVPSSPSSSPLAPGTGPTTGLTAHPSAPISVALPTSRVPAFLKEIIVAGGGIGRLAELLAAVFTPDFDPEDPTGIDEEHAYIPPESDSDTHPVVKHALLLYLQKYAQPMQWEGEGSRVEGLVGVFDSLCSGKIEDTVAMLVPTHPMLAMALAQLGGDGRAVTQLALSHHVARGPLLPDQAHRSPVDELLNCLQGDLSLPFSCCVDWRRALAISLLLGDGNGEFPVLRGISQLHSYYGDAETETGREAAMRRASTRTFTSDVLSLPTATPPLAPTSPVDSTLSDLEFSILALYCDHSLPASSVLDPARGGHRNSGLYAWLAGVVMSAAGVPIPPSLLDSLCGHAAEALSMAGRWDVAPLALMLAPSLSPAVPLDEEESDVEEDPLKDWVDASREWEQEAAAAAAAKHCLHSWAQRFAGREHFLERGNRPSSDVVLNLLGLDTEAVEEVRETHLQASYLAPVPVCTVPKRDILAQAVSATEVDRPVLPQCVAETEGGRDLTTECDPELVLLAQDPASFNDALNALLIS</sequence>
<feature type="compositionally biased region" description="Basic and acidic residues" evidence="9">
    <location>
        <begin position="458"/>
        <end position="470"/>
    </location>
</feature>
<keyword evidence="8" id="KW-0539">Nucleus</keyword>
<keyword evidence="3" id="KW-0813">Transport</keyword>
<keyword evidence="5" id="KW-0653">Protein transport</keyword>
<dbReference type="GO" id="GO:0008139">
    <property type="term" value="F:nuclear localization sequence binding"/>
    <property type="evidence" value="ECO:0007669"/>
    <property type="project" value="TreeGrafter"/>
</dbReference>
<comment type="caution">
    <text evidence="11">The sequence shown here is derived from an EMBL/GenBank/DDBJ whole genome shotgun (WGS) entry which is preliminary data.</text>
</comment>
<proteinExistence type="inferred from homology"/>
<evidence type="ECO:0000256" key="6">
    <source>
        <dbReference type="ARBA" id="ARBA00023010"/>
    </source>
</evidence>
<dbReference type="InterPro" id="IPR036903">
    <property type="entry name" value="Nup98_auto-Pept-S59_dom_sf"/>
</dbReference>
<dbReference type="InterPro" id="IPR037665">
    <property type="entry name" value="Nucleoporin_S59-like"/>
</dbReference>
<feature type="region of interest" description="Disordered" evidence="9">
    <location>
        <begin position="718"/>
        <end position="744"/>
    </location>
</feature>
<dbReference type="OrthoDB" id="3797628at2759"/>
<dbReference type="Proteomes" id="UP000265618">
    <property type="component" value="Unassembled WGS sequence"/>
</dbReference>
<protein>
    <recommendedName>
        <fullName evidence="10">Peptidase S59 domain-containing protein</fullName>
    </recommendedName>
</protein>
<dbReference type="Pfam" id="PF04096">
    <property type="entry name" value="Nucleoporin2"/>
    <property type="match status" value="1"/>
</dbReference>
<keyword evidence="7" id="KW-0906">Nuclear pore complex</keyword>
<feature type="compositionally biased region" description="Acidic residues" evidence="9">
    <location>
        <begin position="677"/>
        <end position="691"/>
    </location>
</feature>
<evidence type="ECO:0000256" key="3">
    <source>
        <dbReference type="ARBA" id="ARBA00022448"/>
    </source>
</evidence>
<dbReference type="SUPFAM" id="SSF82215">
    <property type="entry name" value="C-terminal autoproteolytic domain of nucleoporin nup98"/>
    <property type="match status" value="1"/>
</dbReference>
<gene>
    <name evidence="11" type="ORF">KIPB_006057</name>
</gene>
<dbReference type="GO" id="GO:0003723">
    <property type="term" value="F:RNA binding"/>
    <property type="evidence" value="ECO:0007669"/>
    <property type="project" value="TreeGrafter"/>
</dbReference>
<keyword evidence="6" id="KW-0811">Translocation</keyword>
<feature type="compositionally biased region" description="Acidic residues" evidence="9">
    <location>
        <begin position="448"/>
        <end position="457"/>
    </location>
</feature>
<dbReference type="GO" id="GO:0006606">
    <property type="term" value="P:protein import into nucleus"/>
    <property type="evidence" value="ECO:0007669"/>
    <property type="project" value="TreeGrafter"/>
</dbReference>
<dbReference type="GO" id="GO:0044614">
    <property type="term" value="C:nuclear pore cytoplasmic filaments"/>
    <property type="evidence" value="ECO:0007669"/>
    <property type="project" value="TreeGrafter"/>
</dbReference>
<evidence type="ECO:0000313" key="12">
    <source>
        <dbReference type="Proteomes" id="UP000265618"/>
    </source>
</evidence>
<evidence type="ECO:0000256" key="9">
    <source>
        <dbReference type="SAM" id="MobiDB-lite"/>
    </source>
</evidence>
<comment type="subcellular location">
    <subcellularLocation>
        <location evidence="1">Nucleus</location>
        <location evidence="1">Nuclear pore complex</location>
    </subcellularLocation>
</comment>
<keyword evidence="4" id="KW-0509">mRNA transport</keyword>
<evidence type="ECO:0000256" key="7">
    <source>
        <dbReference type="ARBA" id="ARBA00023132"/>
    </source>
</evidence>
<dbReference type="GO" id="GO:0051028">
    <property type="term" value="P:mRNA transport"/>
    <property type="evidence" value="ECO:0007669"/>
    <property type="project" value="UniProtKB-KW"/>
</dbReference>
<evidence type="ECO:0000256" key="4">
    <source>
        <dbReference type="ARBA" id="ARBA00022816"/>
    </source>
</evidence>
<evidence type="ECO:0000259" key="10">
    <source>
        <dbReference type="PROSITE" id="PS51434"/>
    </source>
</evidence>
<dbReference type="PROSITE" id="PS51434">
    <property type="entry name" value="NUP_C"/>
    <property type="match status" value="1"/>
</dbReference>
<feature type="compositionally biased region" description="Low complexity" evidence="9">
    <location>
        <begin position="471"/>
        <end position="495"/>
    </location>
</feature>